<keyword evidence="3" id="KW-1185">Reference proteome</keyword>
<dbReference type="AlphaFoldDB" id="A0A2W5WNG8"/>
<dbReference type="EMBL" id="QKWH01000011">
    <property type="protein sequence ID" value="PZR52303.1"/>
    <property type="molecule type" value="Genomic_DNA"/>
</dbReference>
<feature type="domain" description="Dienelactone hydrolase" evidence="1">
    <location>
        <begin position="16"/>
        <end position="246"/>
    </location>
</feature>
<reference evidence="2 3" key="1">
    <citation type="submission" date="2018-06" db="EMBL/GenBank/DDBJ databases">
        <title>Whole genome sequencing of a novel hydrocarbon degrading bacterial strain, PW21 isolated from oil contaminated produced water sample.</title>
        <authorList>
            <person name="Nagkirti P."/>
            <person name="Shaikh A."/>
            <person name="Gowdaman V."/>
            <person name="Engineer A.E."/>
            <person name="Dagar S."/>
            <person name="Dhakephalkar P.K."/>
        </authorList>
    </citation>
    <scope>NUCLEOTIDE SEQUENCE [LARGE SCALE GENOMIC DNA]</scope>
    <source>
        <strain evidence="2 3">PW21</strain>
    </source>
</reference>
<protein>
    <submittedName>
        <fullName evidence="2">Dienelactone hydrolase family protein</fullName>
    </submittedName>
</protein>
<dbReference type="Pfam" id="PF01738">
    <property type="entry name" value="DLH"/>
    <property type="match status" value="1"/>
</dbReference>
<dbReference type="InterPro" id="IPR002925">
    <property type="entry name" value="Dienelactn_hydro"/>
</dbReference>
<dbReference type="RefSeq" id="WP_111251647.1">
    <property type="nucleotide sequence ID" value="NZ_QKWH01000011.1"/>
</dbReference>
<dbReference type="Gene3D" id="3.40.50.1820">
    <property type="entry name" value="alpha/beta hydrolase"/>
    <property type="match status" value="1"/>
</dbReference>
<keyword evidence="2" id="KW-0378">Hydrolase</keyword>
<dbReference type="PANTHER" id="PTHR46623">
    <property type="entry name" value="CARBOXYMETHYLENEBUTENOLIDASE-RELATED"/>
    <property type="match status" value="1"/>
</dbReference>
<organism evidence="2 3">
    <name type="scientific">Xylanimonas oleitrophica</name>
    <dbReference type="NCBI Taxonomy" id="2607479"/>
    <lineage>
        <taxon>Bacteria</taxon>
        <taxon>Bacillati</taxon>
        <taxon>Actinomycetota</taxon>
        <taxon>Actinomycetes</taxon>
        <taxon>Micrococcales</taxon>
        <taxon>Promicromonosporaceae</taxon>
        <taxon>Xylanimonas</taxon>
    </lineage>
</organism>
<proteinExistence type="predicted"/>
<dbReference type="PANTHER" id="PTHR46623:SF6">
    <property type="entry name" value="ALPHA_BETA-HYDROLASES SUPERFAMILY PROTEIN"/>
    <property type="match status" value="1"/>
</dbReference>
<evidence type="ECO:0000259" key="1">
    <source>
        <dbReference type="Pfam" id="PF01738"/>
    </source>
</evidence>
<dbReference type="InterPro" id="IPR051049">
    <property type="entry name" value="Dienelactone_hydrolase-like"/>
</dbReference>
<dbReference type="InterPro" id="IPR029058">
    <property type="entry name" value="AB_hydrolase_fold"/>
</dbReference>
<evidence type="ECO:0000313" key="3">
    <source>
        <dbReference type="Proteomes" id="UP000248783"/>
    </source>
</evidence>
<dbReference type="SUPFAM" id="SSF53474">
    <property type="entry name" value="alpha/beta-Hydrolases"/>
    <property type="match status" value="1"/>
</dbReference>
<dbReference type="GO" id="GO:0016787">
    <property type="term" value="F:hydrolase activity"/>
    <property type="evidence" value="ECO:0007669"/>
    <property type="project" value="UniProtKB-KW"/>
</dbReference>
<gene>
    <name evidence="2" type="ORF">DNL40_12840</name>
</gene>
<comment type="caution">
    <text evidence="2">The sequence shown here is derived from an EMBL/GenBank/DDBJ whole genome shotgun (WGS) entry which is preliminary data.</text>
</comment>
<dbReference type="Proteomes" id="UP000248783">
    <property type="component" value="Unassembled WGS sequence"/>
</dbReference>
<accession>A0A2W5WNG8</accession>
<evidence type="ECO:0000313" key="2">
    <source>
        <dbReference type="EMBL" id="PZR52303.1"/>
    </source>
</evidence>
<name>A0A2W5WNG8_9MICO</name>
<sequence>MTDVSARTIDLDGFSAYRAVPPEGAPIKGGLVLVHEIWGLVEHIKDVAARLAAQGYVVVAPDVLSHGGVTPQVGAELERLRESGDEEERTRLQPRMREALTVANQPEYGAWAVGALRRVVDHLLTEPGVDGRVGVTGFCFGGSYTFALAAADQRVRAAAPFYGAPPAATDYAGIACPVRAFYGREDPGLMEGLPQVEAGMREAGVDFEATVYDGAGHAFFNDTNSRAYHADAASDAWRRLLAFLDDALSRPAA</sequence>